<dbReference type="AlphaFoldDB" id="A0A8G0LGJ6"/>
<evidence type="ECO:0000313" key="3">
    <source>
        <dbReference type="Proteomes" id="UP000826661"/>
    </source>
</evidence>
<gene>
    <name evidence="2" type="ORF">H0G86_008941</name>
</gene>
<name>A0A8G0LGJ6_9HYPO</name>
<reference evidence="2 3" key="1">
    <citation type="journal article" date="2021" name="BMC Genomics">
        <title>Telomere-to-telomere genome assembly of asparaginase-producing Trichoderma simmonsii.</title>
        <authorList>
            <person name="Chung D."/>
            <person name="Kwon Y.M."/>
            <person name="Yang Y."/>
        </authorList>
    </citation>
    <scope>NUCLEOTIDE SEQUENCE [LARGE SCALE GENOMIC DNA]</scope>
    <source>
        <strain evidence="2 3">GH-Sj1</strain>
    </source>
</reference>
<keyword evidence="3" id="KW-1185">Reference proteome</keyword>
<dbReference type="EMBL" id="CP075868">
    <property type="protein sequence ID" value="QYT01932.1"/>
    <property type="molecule type" value="Genomic_DNA"/>
</dbReference>
<feature type="region of interest" description="Disordered" evidence="1">
    <location>
        <begin position="18"/>
        <end position="48"/>
    </location>
</feature>
<accession>A0A8G0LGJ6</accession>
<sequence length="106" mass="11371">MQCKTELRQMDIDSTRNMYLSSFGPKSNAPRPGGRRRAEKKGSRAAPTKNYLPAAMPLHLLLHVPGQWGGGQIVQGGPGKSKVTLAVVFAWAGLGLELRAWAAGCV</sequence>
<organism evidence="2 3">
    <name type="scientific">Trichoderma simmonsii</name>
    <dbReference type="NCBI Taxonomy" id="1491479"/>
    <lineage>
        <taxon>Eukaryota</taxon>
        <taxon>Fungi</taxon>
        <taxon>Dikarya</taxon>
        <taxon>Ascomycota</taxon>
        <taxon>Pezizomycotina</taxon>
        <taxon>Sordariomycetes</taxon>
        <taxon>Hypocreomycetidae</taxon>
        <taxon>Hypocreales</taxon>
        <taxon>Hypocreaceae</taxon>
        <taxon>Trichoderma</taxon>
    </lineage>
</organism>
<proteinExistence type="predicted"/>
<dbReference type="Proteomes" id="UP000826661">
    <property type="component" value="Chromosome V"/>
</dbReference>
<evidence type="ECO:0000313" key="2">
    <source>
        <dbReference type="EMBL" id="QYT01932.1"/>
    </source>
</evidence>
<evidence type="ECO:0000256" key="1">
    <source>
        <dbReference type="SAM" id="MobiDB-lite"/>
    </source>
</evidence>
<protein>
    <submittedName>
        <fullName evidence="2">Uncharacterized protein</fullName>
    </submittedName>
</protein>